<evidence type="ECO:0000313" key="1">
    <source>
        <dbReference type="EMBL" id="KER27029.1"/>
    </source>
</evidence>
<dbReference type="KEGG" id="ovi:T265_05861"/>
<dbReference type="Proteomes" id="UP000054324">
    <property type="component" value="Unassembled WGS sequence"/>
</dbReference>
<organism evidence="1 2">
    <name type="scientific">Opisthorchis viverrini</name>
    <name type="common">Southeast Asian liver fluke</name>
    <dbReference type="NCBI Taxonomy" id="6198"/>
    <lineage>
        <taxon>Eukaryota</taxon>
        <taxon>Metazoa</taxon>
        <taxon>Spiralia</taxon>
        <taxon>Lophotrochozoa</taxon>
        <taxon>Platyhelminthes</taxon>
        <taxon>Trematoda</taxon>
        <taxon>Digenea</taxon>
        <taxon>Opisthorchiida</taxon>
        <taxon>Opisthorchiata</taxon>
        <taxon>Opisthorchiidae</taxon>
        <taxon>Opisthorchis</taxon>
    </lineage>
</organism>
<reference evidence="1 2" key="1">
    <citation type="submission" date="2013-11" db="EMBL/GenBank/DDBJ databases">
        <title>Opisthorchis viverrini - life in the bile duct.</title>
        <authorList>
            <person name="Young N.D."/>
            <person name="Nagarajan N."/>
            <person name="Lin S.J."/>
            <person name="Korhonen P.K."/>
            <person name="Jex A.R."/>
            <person name="Hall R.S."/>
            <person name="Safavi-Hemami H."/>
            <person name="Kaewkong W."/>
            <person name="Bertrand D."/>
            <person name="Gao S."/>
            <person name="Seet Q."/>
            <person name="Wongkham S."/>
            <person name="Teh B.T."/>
            <person name="Wongkham C."/>
            <person name="Intapan P.M."/>
            <person name="Maleewong W."/>
            <person name="Yang X."/>
            <person name="Hu M."/>
            <person name="Wang Z."/>
            <person name="Hofmann A."/>
            <person name="Sternberg P.W."/>
            <person name="Tan P."/>
            <person name="Wang J."/>
            <person name="Gasser R.B."/>
        </authorList>
    </citation>
    <scope>NUCLEOTIDE SEQUENCE [LARGE SCALE GENOMIC DNA]</scope>
</reference>
<evidence type="ECO:0000313" key="2">
    <source>
        <dbReference type="Proteomes" id="UP000054324"/>
    </source>
</evidence>
<name>A0A075AET0_OPIVI</name>
<sequence length="79" mass="9125">MKRPGEAHSFAWKHQKREIQLGSSLKCCLVNRTVMHIQDKDQELVRLRLKPKRGKGNNSLLFRFLLKPNILESATDDPG</sequence>
<dbReference type="CTD" id="20320043"/>
<dbReference type="AlphaFoldDB" id="A0A075AET0"/>
<keyword evidence="2" id="KW-1185">Reference proteome</keyword>
<protein>
    <submittedName>
        <fullName evidence="1">Uncharacterized protein</fullName>
    </submittedName>
</protein>
<dbReference type="GeneID" id="20320043"/>
<dbReference type="RefSeq" id="XP_009169246.1">
    <property type="nucleotide sequence ID" value="XM_009170982.1"/>
</dbReference>
<proteinExistence type="predicted"/>
<accession>A0A075AET0</accession>
<gene>
    <name evidence="1" type="ORF">T265_05861</name>
</gene>
<dbReference type="EMBL" id="KL596733">
    <property type="protein sequence ID" value="KER27029.1"/>
    <property type="molecule type" value="Genomic_DNA"/>
</dbReference>